<proteinExistence type="predicted"/>
<evidence type="ECO:0000256" key="1">
    <source>
        <dbReference type="SAM" id="MobiDB-lite"/>
    </source>
</evidence>
<dbReference type="Proteomes" id="UP001283361">
    <property type="component" value="Unassembled WGS sequence"/>
</dbReference>
<dbReference type="AlphaFoldDB" id="A0AAE0YB80"/>
<name>A0AAE0YB80_9GAST</name>
<sequence length="120" mass="13327">MEPKITRNPTRQFTPWCFSAPWLPVTWRTCSAQPINAPRSIKSIGRSLDLAGIVASPVWREVRLCHLRLLEWQYNVHSSVTKINPNGPESSSFAATGEGIDNSTWGSSESVDSCNRSLAL</sequence>
<feature type="compositionally biased region" description="Polar residues" evidence="1">
    <location>
        <begin position="83"/>
        <end position="94"/>
    </location>
</feature>
<evidence type="ECO:0000313" key="3">
    <source>
        <dbReference type="Proteomes" id="UP001283361"/>
    </source>
</evidence>
<dbReference type="EMBL" id="JAWDGP010006549">
    <property type="protein sequence ID" value="KAK3739142.1"/>
    <property type="molecule type" value="Genomic_DNA"/>
</dbReference>
<reference evidence="2" key="1">
    <citation type="journal article" date="2023" name="G3 (Bethesda)">
        <title>A reference genome for the long-term kleptoplast-retaining sea slug Elysia crispata morphotype clarki.</title>
        <authorList>
            <person name="Eastman K.E."/>
            <person name="Pendleton A.L."/>
            <person name="Shaikh M.A."/>
            <person name="Suttiyut T."/>
            <person name="Ogas R."/>
            <person name="Tomko P."/>
            <person name="Gavelis G."/>
            <person name="Widhalm J.R."/>
            <person name="Wisecaver J.H."/>
        </authorList>
    </citation>
    <scope>NUCLEOTIDE SEQUENCE</scope>
    <source>
        <strain evidence="2">ECLA1</strain>
    </source>
</reference>
<keyword evidence="3" id="KW-1185">Reference proteome</keyword>
<feature type="region of interest" description="Disordered" evidence="1">
    <location>
        <begin position="83"/>
        <end position="120"/>
    </location>
</feature>
<feature type="compositionally biased region" description="Polar residues" evidence="1">
    <location>
        <begin position="101"/>
        <end position="120"/>
    </location>
</feature>
<evidence type="ECO:0000313" key="2">
    <source>
        <dbReference type="EMBL" id="KAK3739142.1"/>
    </source>
</evidence>
<protein>
    <submittedName>
        <fullName evidence="2">Uncharacterized protein</fullName>
    </submittedName>
</protein>
<accession>A0AAE0YB80</accession>
<comment type="caution">
    <text evidence="2">The sequence shown here is derived from an EMBL/GenBank/DDBJ whole genome shotgun (WGS) entry which is preliminary data.</text>
</comment>
<organism evidence="2 3">
    <name type="scientific">Elysia crispata</name>
    <name type="common">lettuce slug</name>
    <dbReference type="NCBI Taxonomy" id="231223"/>
    <lineage>
        <taxon>Eukaryota</taxon>
        <taxon>Metazoa</taxon>
        <taxon>Spiralia</taxon>
        <taxon>Lophotrochozoa</taxon>
        <taxon>Mollusca</taxon>
        <taxon>Gastropoda</taxon>
        <taxon>Heterobranchia</taxon>
        <taxon>Euthyneura</taxon>
        <taxon>Panpulmonata</taxon>
        <taxon>Sacoglossa</taxon>
        <taxon>Placobranchoidea</taxon>
        <taxon>Plakobranchidae</taxon>
        <taxon>Elysia</taxon>
    </lineage>
</organism>
<gene>
    <name evidence="2" type="ORF">RRG08_045371</name>
</gene>